<dbReference type="Pfam" id="PF25919">
    <property type="entry name" value="BSH_CusB"/>
    <property type="match status" value="1"/>
</dbReference>
<keyword evidence="5" id="KW-1185">Reference proteome</keyword>
<dbReference type="PANTHER" id="PTHR30097:SF4">
    <property type="entry name" value="SLR6042 PROTEIN"/>
    <property type="match status" value="1"/>
</dbReference>
<dbReference type="AlphaFoldDB" id="A0A0E9N6P8"/>
<dbReference type="STRING" id="1220578.FPE01S_05_01680"/>
<feature type="domain" description="CusB-like three alpha-helical bundle" evidence="2">
    <location>
        <begin position="113"/>
        <end position="160"/>
    </location>
</feature>
<organism evidence="4 5">
    <name type="scientific">Flavihumibacter petaseus NBRC 106054</name>
    <dbReference type="NCBI Taxonomy" id="1220578"/>
    <lineage>
        <taxon>Bacteria</taxon>
        <taxon>Pseudomonadati</taxon>
        <taxon>Bacteroidota</taxon>
        <taxon>Chitinophagia</taxon>
        <taxon>Chitinophagales</taxon>
        <taxon>Chitinophagaceae</taxon>
        <taxon>Flavihumibacter</taxon>
    </lineage>
</organism>
<dbReference type="PANTHER" id="PTHR30097">
    <property type="entry name" value="CATION EFFLUX SYSTEM PROTEIN CUSB"/>
    <property type="match status" value="1"/>
</dbReference>
<dbReference type="Gene3D" id="6.10.140.730">
    <property type="match status" value="1"/>
</dbReference>
<evidence type="ECO:0000313" key="4">
    <source>
        <dbReference type="EMBL" id="GAO45473.1"/>
    </source>
</evidence>
<sequence>MALLLSALAGCKIKDREPEKSGHAAKHDLRIDSNIIAAAQPVTIRISSGIPVIQPDSGMKVFSVTIRGTVTYDTRNETSISSRVNGRIEKLYVKYNFQPVKKGQRILEIYAPELAAAQRELLYISQSGNAGDLLQRARQRLLLLGMLPGQIDQLIRTGNVLYRVPVYSNADGYILEKQAAAIAGIPTIRSLNVSGADEMNQMNGSAAETSNSDGTAKITAPPVMLREGQYISAGQSLYTIYQEKDLVAAFALRPEQAAHIKNGSKLLIRAEGQPEKLIPGFIGLIQPVVNSGENFTLARVYLRNSGLLPGQIVSATIPLVHPSGWWIPQKAVWRSGNNSIVFRKEKTAFVPQTVRTGIEAEGWVQVLTPIGDWLLAENAWYLVDSESFLSTDSQKKQ</sequence>
<name>A0A0E9N6P8_9BACT</name>
<proteinExistence type="predicted"/>
<accession>A0A0E9N6P8</accession>
<dbReference type="GO" id="GO:0060003">
    <property type="term" value="P:copper ion export"/>
    <property type="evidence" value="ECO:0007669"/>
    <property type="project" value="TreeGrafter"/>
</dbReference>
<dbReference type="Pfam" id="PF25869">
    <property type="entry name" value="3HB_CusB"/>
    <property type="match status" value="1"/>
</dbReference>
<dbReference type="Gene3D" id="2.40.50.100">
    <property type="match status" value="1"/>
</dbReference>
<comment type="caution">
    <text evidence="4">The sequence shown here is derived from an EMBL/GenBank/DDBJ whole genome shotgun (WGS) entry which is preliminary data.</text>
</comment>
<keyword evidence="1" id="KW-0813">Transport</keyword>
<dbReference type="Gene3D" id="2.40.420.20">
    <property type="match status" value="1"/>
</dbReference>
<reference evidence="4 5" key="1">
    <citation type="submission" date="2015-04" db="EMBL/GenBank/DDBJ databases">
        <title>Whole genome shotgun sequence of Flavihumibacter petaseus NBRC 106054.</title>
        <authorList>
            <person name="Miyazawa S."/>
            <person name="Hosoyama A."/>
            <person name="Hashimoto M."/>
            <person name="Noguchi M."/>
            <person name="Tsuchikane K."/>
            <person name="Ohji S."/>
            <person name="Yamazoe A."/>
            <person name="Ichikawa N."/>
            <person name="Kimura A."/>
            <person name="Fujita N."/>
        </authorList>
    </citation>
    <scope>NUCLEOTIDE SEQUENCE [LARGE SCALE GENOMIC DNA]</scope>
    <source>
        <strain evidence="4 5">NBRC 106054</strain>
    </source>
</reference>
<dbReference type="InterPro" id="IPR051909">
    <property type="entry name" value="MFP_Cation_Efflux"/>
</dbReference>
<protein>
    <submittedName>
        <fullName evidence="4">Putative RND-type efflux pump membrane fusion protein</fullName>
    </submittedName>
</protein>
<evidence type="ECO:0000259" key="2">
    <source>
        <dbReference type="Pfam" id="PF25869"/>
    </source>
</evidence>
<dbReference type="GO" id="GO:0030313">
    <property type="term" value="C:cell envelope"/>
    <property type="evidence" value="ECO:0007669"/>
    <property type="project" value="TreeGrafter"/>
</dbReference>
<dbReference type="GO" id="GO:0015679">
    <property type="term" value="P:plasma membrane copper ion transport"/>
    <property type="evidence" value="ECO:0007669"/>
    <property type="project" value="TreeGrafter"/>
</dbReference>
<dbReference type="Proteomes" id="UP000033121">
    <property type="component" value="Unassembled WGS sequence"/>
</dbReference>
<dbReference type="InterPro" id="IPR058791">
    <property type="entry name" value="3HB_CusB"/>
</dbReference>
<feature type="domain" description="CusB-like barrel-sandwich hybrid" evidence="3">
    <location>
        <begin position="80"/>
        <end position="178"/>
    </location>
</feature>
<evidence type="ECO:0000256" key="1">
    <source>
        <dbReference type="ARBA" id="ARBA00022448"/>
    </source>
</evidence>
<dbReference type="InterPro" id="IPR058790">
    <property type="entry name" value="BSH_CusB"/>
</dbReference>
<evidence type="ECO:0000259" key="3">
    <source>
        <dbReference type="Pfam" id="PF25919"/>
    </source>
</evidence>
<dbReference type="EMBL" id="BBWV01000005">
    <property type="protein sequence ID" value="GAO45473.1"/>
    <property type="molecule type" value="Genomic_DNA"/>
</dbReference>
<evidence type="ECO:0000313" key="5">
    <source>
        <dbReference type="Proteomes" id="UP000033121"/>
    </source>
</evidence>
<gene>
    <name evidence="4" type="ORF">FPE01S_05_01680</name>
</gene>